<dbReference type="HOGENOM" id="CLU_375087_0_0_1"/>
<reference evidence="3 4" key="1">
    <citation type="journal article" date="2008" name="Nature">
        <title>The genome of Laccaria bicolor provides insights into mycorrhizal symbiosis.</title>
        <authorList>
            <person name="Martin F."/>
            <person name="Aerts A."/>
            <person name="Ahren D."/>
            <person name="Brun A."/>
            <person name="Danchin E.G.J."/>
            <person name="Duchaussoy F."/>
            <person name="Gibon J."/>
            <person name="Kohler A."/>
            <person name="Lindquist E."/>
            <person name="Pereda V."/>
            <person name="Salamov A."/>
            <person name="Shapiro H.J."/>
            <person name="Wuyts J."/>
            <person name="Blaudez D."/>
            <person name="Buee M."/>
            <person name="Brokstein P."/>
            <person name="Canbaeck B."/>
            <person name="Cohen D."/>
            <person name="Courty P.E."/>
            <person name="Coutinho P.M."/>
            <person name="Delaruelle C."/>
            <person name="Detter J.C."/>
            <person name="Deveau A."/>
            <person name="DiFazio S."/>
            <person name="Duplessis S."/>
            <person name="Fraissinet-Tachet L."/>
            <person name="Lucic E."/>
            <person name="Frey-Klett P."/>
            <person name="Fourrey C."/>
            <person name="Feussner I."/>
            <person name="Gay G."/>
            <person name="Grimwood J."/>
            <person name="Hoegger P.J."/>
            <person name="Jain P."/>
            <person name="Kilaru S."/>
            <person name="Labbe J."/>
            <person name="Lin Y.C."/>
            <person name="Legue V."/>
            <person name="Le Tacon F."/>
            <person name="Marmeisse R."/>
            <person name="Melayah D."/>
            <person name="Montanini B."/>
            <person name="Muratet M."/>
            <person name="Nehls U."/>
            <person name="Niculita-Hirzel H."/>
            <person name="Oudot-Le Secq M.P."/>
            <person name="Peter M."/>
            <person name="Quesneville H."/>
            <person name="Rajashekar B."/>
            <person name="Reich M."/>
            <person name="Rouhier N."/>
            <person name="Schmutz J."/>
            <person name="Yin T."/>
            <person name="Chalot M."/>
            <person name="Henrissat B."/>
            <person name="Kuees U."/>
            <person name="Lucas S."/>
            <person name="Van de Peer Y."/>
            <person name="Podila G.K."/>
            <person name="Polle A."/>
            <person name="Pukkila P.J."/>
            <person name="Richardson P.M."/>
            <person name="Rouze P."/>
            <person name="Sanders I.R."/>
            <person name="Stajich J.E."/>
            <person name="Tunlid A."/>
            <person name="Tuskan G."/>
            <person name="Grigoriev I.V."/>
        </authorList>
    </citation>
    <scope>NUCLEOTIDE SEQUENCE [LARGE SCALE GENOMIC DNA]</scope>
    <source>
        <strain evidence="4">S238N-H82 / ATCC MYA-4686</strain>
    </source>
</reference>
<name>B0D1B1_LACBS</name>
<protein>
    <submittedName>
        <fullName evidence="3">Predicted protein</fullName>
    </submittedName>
</protein>
<evidence type="ECO:0000256" key="1">
    <source>
        <dbReference type="SAM" id="MobiDB-lite"/>
    </source>
</evidence>
<dbReference type="PROSITE" id="PS50181">
    <property type="entry name" value="FBOX"/>
    <property type="match status" value="1"/>
</dbReference>
<dbReference type="Proteomes" id="UP000001194">
    <property type="component" value="Unassembled WGS sequence"/>
</dbReference>
<dbReference type="GeneID" id="6073225"/>
<feature type="region of interest" description="Disordered" evidence="1">
    <location>
        <begin position="626"/>
        <end position="691"/>
    </location>
</feature>
<sequence>MIMPLHSQSALLNLPMELLLIILRQLPHWALLQLAKACRPLNHLCIPILLEHHGVVDPRSSCEIILRHGSYPDALSGLFVATYIHKLRRLSCKFDDSALYPSTVGLVPFSTRSIRRLQKFIARLSSIEEIVITFGMINVNWSLNDTIMKDLVHSLQDLFNTIGSKSCTSLQILHGGTLFGRSYTFEIVETWKELFWTTMRRTLVQNFCPNNNQLHGDRWYYLRNGTGFPLIKWAPNPSFTNRLTTLSITSAFLLLPPCAGWTYALMEHSPITSLTLSLPCFIPITQWRLAILPRISQALPQLHELSLPHISEGLLPTILVFLSQLPLLRKVSLGPTKEGHYYPLGRNDQPILNHLLSISGSPEQVWYILNYSVSCPNLLSVDIIVNRVYRNTAGLRSVAETLSRLRQRFAEMNVKPSISLHFKLYYEFPVEADNGLLTRPGWETLFQAVSGLSLDVPATPDQLMAGQRLEYILAWLALFPAIKRLSLSTEYGPVGVPLRLPDSMLRIIGPRCPGVGTILSITVTLHRDIDFLFMQDLTQGILAPALWRTLFILESIETGVFGCGARTIQQQIMKRFSFLPFAGSRKYLWRYLINSPSAAAFYQGNVHFTKILTFFSRLQWSSQSSPAMELKGGGPGANQGANNGPNNAPTTPTANNAPATSSTGIPTSSQTSSSQTSSSQTSSSQTSSSHTSSSSALLVSSATASSTTQNKSFLNVVGIGGLVGIILGSSKARMCYSSTSH</sequence>
<dbReference type="OrthoDB" id="3054030at2759"/>
<evidence type="ECO:0000259" key="2">
    <source>
        <dbReference type="PROSITE" id="PS50181"/>
    </source>
</evidence>
<dbReference type="RefSeq" id="XP_001877868.1">
    <property type="nucleotide sequence ID" value="XM_001877833.1"/>
</dbReference>
<dbReference type="SUPFAM" id="SSF81383">
    <property type="entry name" value="F-box domain"/>
    <property type="match status" value="1"/>
</dbReference>
<evidence type="ECO:0000313" key="3">
    <source>
        <dbReference type="EMBL" id="EDR11971.1"/>
    </source>
</evidence>
<gene>
    <name evidence="3" type="ORF">LACBIDRAFT_293187</name>
</gene>
<dbReference type="InParanoid" id="B0D1B1"/>
<dbReference type="InterPro" id="IPR001810">
    <property type="entry name" value="F-box_dom"/>
</dbReference>
<dbReference type="InterPro" id="IPR036047">
    <property type="entry name" value="F-box-like_dom_sf"/>
</dbReference>
<dbReference type="EMBL" id="DS547095">
    <property type="protein sequence ID" value="EDR11971.1"/>
    <property type="molecule type" value="Genomic_DNA"/>
</dbReference>
<accession>B0D1B1</accession>
<evidence type="ECO:0000313" key="4">
    <source>
        <dbReference type="Proteomes" id="UP000001194"/>
    </source>
</evidence>
<feature type="compositionally biased region" description="Low complexity" evidence="1">
    <location>
        <begin position="638"/>
        <end position="691"/>
    </location>
</feature>
<organism evidence="4">
    <name type="scientific">Laccaria bicolor (strain S238N-H82 / ATCC MYA-4686)</name>
    <name type="common">Bicoloured deceiver</name>
    <name type="synonym">Laccaria laccata var. bicolor</name>
    <dbReference type="NCBI Taxonomy" id="486041"/>
    <lineage>
        <taxon>Eukaryota</taxon>
        <taxon>Fungi</taxon>
        <taxon>Dikarya</taxon>
        <taxon>Basidiomycota</taxon>
        <taxon>Agaricomycotina</taxon>
        <taxon>Agaricomycetes</taxon>
        <taxon>Agaricomycetidae</taxon>
        <taxon>Agaricales</taxon>
        <taxon>Agaricineae</taxon>
        <taxon>Hydnangiaceae</taxon>
        <taxon>Laccaria</taxon>
    </lineage>
</organism>
<keyword evidence="4" id="KW-1185">Reference proteome</keyword>
<dbReference type="AlphaFoldDB" id="B0D1B1"/>
<proteinExistence type="predicted"/>
<dbReference type="KEGG" id="lbc:LACBIDRAFT_293187"/>
<feature type="domain" description="F-box" evidence="2">
    <location>
        <begin position="8"/>
        <end position="44"/>
    </location>
</feature>